<evidence type="ECO:0000259" key="14">
    <source>
        <dbReference type="Pfam" id="PF00156"/>
    </source>
</evidence>
<comment type="similarity">
    <text evidence="4">Belongs to the purine/pyrimidine phosphoribosyltransferase family.</text>
</comment>
<keyword evidence="6" id="KW-0963">Cytoplasm</keyword>
<comment type="cofactor">
    <cofactor evidence="1">
        <name>Mg(2+)</name>
        <dbReference type="ChEBI" id="CHEBI:18420"/>
    </cofactor>
</comment>
<evidence type="ECO:0000256" key="5">
    <source>
        <dbReference type="ARBA" id="ARBA00011895"/>
    </source>
</evidence>
<dbReference type="PANTHER" id="PTHR43340:SF1">
    <property type="entry name" value="HYPOXANTHINE PHOSPHORIBOSYLTRANSFERASE"/>
    <property type="match status" value="1"/>
</dbReference>
<dbReference type="EC" id="2.4.2.8" evidence="5"/>
<dbReference type="CDD" id="cd06223">
    <property type="entry name" value="PRTases_typeI"/>
    <property type="match status" value="1"/>
</dbReference>
<sequence length="496" mass="58734">MADTGERPKKTIEAEPLIIPDSFEGYPLNYFNLPLHYRNDLKSVLIPYGVIQDRIEALASRIFDDLRIGMPEQLVCMCVLKGGYRFFSDLILKIQNENRRRSDRSLPMSLEFIRTRSYVNDQSSNRLEIIGLSDLKTLKNKNLLIVEDIIDRGVTMATLKKEFEKFEPKTIRVASLITKRRKDKVCVFKPDYCGFEIPDHFIVGYALDYNEYFRDVEHICILKESEFSTYETFKHSFVIWSLPLTGLVQSITAALTFTFLSRTKTDPGYYSDRGTLSYAFIVENSFFSGLLLFQWLYYSDFFYSYINNSIVIDNLIVFLPYILRQLWPKTHFRDSLNNSDKNKTAPNKNFYFIVTMVTKMFYVWAKHYIGYFLNYVRFFDRANPQQIEYIYLLLVFSAFATTISVFLHTLKFKGYIGPRTSYIIYMMSYLSTFYSFIQIRIDIHPIYNRQKVRFITTYLCQQPFSSQADFWFDSQPCDNMDRSMTIYEWYYNIPAV</sequence>
<comment type="subcellular location">
    <subcellularLocation>
        <location evidence="2">Cytoplasm</location>
    </subcellularLocation>
</comment>
<feature type="non-terminal residue" evidence="15">
    <location>
        <position position="1"/>
    </location>
</feature>
<evidence type="ECO:0000256" key="7">
    <source>
        <dbReference type="ARBA" id="ARBA00022676"/>
    </source>
</evidence>
<feature type="transmembrane region" description="Helical" evidence="13">
    <location>
        <begin position="237"/>
        <end position="260"/>
    </location>
</feature>
<evidence type="ECO:0000256" key="12">
    <source>
        <dbReference type="ARBA" id="ARBA00022842"/>
    </source>
</evidence>
<evidence type="ECO:0000256" key="2">
    <source>
        <dbReference type="ARBA" id="ARBA00004496"/>
    </source>
</evidence>
<keyword evidence="9" id="KW-0479">Metal-binding</keyword>
<evidence type="ECO:0000256" key="1">
    <source>
        <dbReference type="ARBA" id="ARBA00001946"/>
    </source>
</evidence>
<evidence type="ECO:0000256" key="9">
    <source>
        <dbReference type="ARBA" id="ARBA00022723"/>
    </source>
</evidence>
<name>A0A8S2L9D5_9BILA</name>
<reference evidence="15" key="1">
    <citation type="submission" date="2021-02" db="EMBL/GenBank/DDBJ databases">
        <authorList>
            <person name="Nowell W R."/>
        </authorList>
    </citation>
    <scope>NUCLEOTIDE SEQUENCE</scope>
</reference>
<dbReference type="FunFam" id="3.40.50.2020:FF:000053">
    <property type="entry name" value="Hypoxanthine phosphoribosyltransferase"/>
    <property type="match status" value="1"/>
</dbReference>
<dbReference type="NCBIfam" id="TIGR01203">
    <property type="entry name" value="HGPRTase"/>
    <property type="match status" value="1"/>
</dbReference>
<dbReference type="GO" id="GO:0046100">
    <property type="term" value="P:hypoxanthine metabolic process"/>
    <property type="evidence" value="ECO:0007669"/>
    <property type="project" value="TreeGrafter"/>
</dbReference>
<dbReference type="Pfam" id="PF00156">
    <property type="entry name" value="Pribosyltran"/>
    <property type="match status" value="1"/>
</dbReference>
<evidence type="ECO:0000256" key="8">
    <source>
        <dbReference type="ARBA" id="ARBA00022679"/>
    </source>
</evidence>
<proteinExistence type="inferred from homology"/>
<feature type="transmembrane region" description="Helical" evidence="13">
    <location>
        <begin position="302"/>
        <end position="323"/>
    </location>
</feature>
<feature type="transmembrane region" description="Helical" evidence="13">
    <location>
        <begin position="422"/>
        <end position="441"/>
    </location>
</feature>
<comment type="pathway">
    <text evidence="3">Purine metabolism; IMP biosynthesis via salvage pathway; IMP from hypoxanthine: step 1/1.</text>
</comment>
<dbReference type="PANTHER" id="PTHR43340">
    <property type="entry name" value="HYPOXANTHINE-GUANINE PHOSPHORIBOSYLTRANSFERASE"/>
    <property type="match status" value="1"/>
</dbReference>
<evidence type="ECO:0000256" key="10">
    <source>
        <dbReference type="ARBA" id="ARBA00022726"/>
    </source>
</evidence>
<dbReference type="GO" id="GO:0000166">
    <property type="term" value="F:nucleotide binding"/>
    <property type="evidence" value="ECO:0007669"/>
    <property type="project" value="UniProtKB-KW"/>
</dbReference>
<comment type="caution">
    <text evidence="15">The sequence shown here is derived from an EMBL/GenBank/DDBJ whole genome shotgun (WGS) entry which is preliminary data.</text>
</comment>
<evidence type="ECO:0000313" key="16">
    <source>
        <dbReference type="Proteomes" id="UP000676336"/>
    </source>
</evidence>
<accession>A0A8S2L9D5</accession>
<gene>
    <name evidence="15" type="ORF">SMN809_LOCUS6109</name>
</gene>
<evidence type="ECO:0000313" key="15">
    <source>
        <dbReference type="EMBL" id="CAF3890755.1"/>
    </source>
</evidence>
<dbReference type="GO" id="GO:0005829">
    <property type="term" value="C:cytosol"/>
    <property type="evidence" value="ECO:0007669"/>
    <property type="project" value="TreeGrafter"/>
</dbReference>
<protein>
    <recommendedName>
        <fullName evidence="5">hypoxanthine phosphoribosyltransferase</fullName>
        <ecNumber evidence="5">2.4.2.8</ecNumber>
    </recommendedName>
</protein>
<dbReference type="InterPro" id="IPR029057">
    <property type="entry name" value="PRTase-like"/>
</dbReference>
<keyword evidence="13" id="KW-0812">Transmembrane</keyword>
<keyword evidence="7" id="KW-0328">Glycosyltransferase</keyword>
<dbReference type="GO" id="GO:0006178">
    <property type="term" value="P:guanine salvage"/>
    <property type="evidence" value="ECO:0007669"/>
    <property type="project" value="TreeGrafter"/>
</dbReference>
<feature type="domain" description="Phosphoribosyltransferase" evidence="14">
    <location>
        <begin position="53"/>
        <end position="209"/>
    </location>
</feature>
<dbReference type="Proteomes" id="UP000676336">
    <property type="component" value="Unassembled WGS sequence"/>
</dbReference>
<dbReference type="GO" id="GO:0032263">
    <property type="term" value="P:GMP salvage"/>
    <property type="evidence" value="ECO:0007669"/>
    <property type="project" value="TreeGrafter"/>
</dbReference>
<dbReference type="GO" id="GO:0000287">
    <property type="term" value="F:magnesium ion binding"/>
    <property type="evidence" value="ECO:0007669"/>
    <property type="project" value="TreeGrafter"/>
</dbReference>
<organism evidence="15 16">
    <name type="scientific">Rotaria magnacalcarata</name>
    <dbReference type="NCBI Taxonomy" id="392030"/>
    <lineage>
        <taxon>Eukaryota</taxon>
        <taxon>Metazoa</taxon>
        <taxon>Spiralia</taxon>
        <taxon>Gnathifera</taxon>
        <taxon>Rotifera</taxon>
        <taxon>Eurotatoria</taxon>
        <taxon>Bdelloidea</taxon>
        <taxon>Philodinida</taxon>
        <taxon>Philodinidae</taxon>
        <taxon>Rotaria</taxon>
    </lineage>
</organism>
<dbReference type="InterPro" id="IPR000836">
    <property type="entry name" value="PRTase_dom"/>
</dbReference>
<keyword evidence="13" id="KW-1133">Transmembrane helix</keyword>
<evidence type="ECO:0000256" key="3">
    <source>
        <dbReference type="ARBA" id="ARBA00004669"/>
    </source>
</evidence>
<dbReference type="InterPro" id="IPR005904">
    <property type="entry name" value="Hxn_phspho_trans"/>
</dbReference>
<keyword evidence="11" id="KW-0547">Nucleotide-binding</keyword>
<evidence type="ECO:0000256" key="13">
    <source>
        <dbReference type="SAM" id="Phobius"/>
    </source>
</evidence>
<keyword evidence="8" id="KW-0808">Transferase</keyword>
<evidence type="ECO:0000256" key="11">
    <source>
        <dbReference type="ARBA" id="ARBA00022741"/>
    </source>
</evidence>
<dbReference type="GO" id="GO:0032264">
    <property type="term" value="P:IMP salvage"/>
    <property type="evidence" value="ECO:0007669"/>
    <property type="project" value="TreeGrafter"/>
</dbReference>
<feature type="transmembrane region" description="Helical" evidence="13">
    <location>
        <begin position="276"/>
        <end position="296"/>
    </location>
</feature>
<keyword evidence="10" id="KW-0660">Purine salvage</keyword>
<evidence type="ECO:0000256" key="4">
    <source>
        <dbReference type="ARBA" id="ARBA00008391"/>
    </source>
</evidence>
<dbReference type="Gene3D" id="3.40.50.2020">
    <property type="match status" value="1"/>
</dbReference>
<dbReference type="SUPFAM" id="SSF53271">
    <property type="entry name" value="PRTase-like"/>
    <property type="match status" value="1"/>
</dbReference>
<dbReference type="EMBL" id="CAJOBI010001615">
    <property type="protein sequence ID" value="CAF3890755.1"/>
    <property type="molecule type" value="Genomic_DNA"/>
</dbReference>
<evidence type="ECO:0000256" key="6">
    <source>
        <dbReference type="ARBA" id="ARBA00022490"/>
    </source>
</evidence>
<dbReference type="InterPro" id="IPR050408">
    <property type="entry name" value="HGPRT"/>
</dbReference>
<keyword evidence="13" id="KW-0472">Membrane</keyword>
<dbReference type="AlphaFoldDB" id="A0A8S2L9D5"/>
<feature type="transmembrane region" description="Helical" evidence="13">
    <location>
        <begin position="389"/>
        <end position="410"/>
    </location>
</feature>
<dbReference type="GO" id="GO:0006166">
    <property type="term" value="P:purine ribonucleoside salvage"/>
    <property type="evidence" value="ECO:0007669"/>
    <property type="project" value="UniProtKB-KW"/>
</dbReference>
<feature type="transmembrane region" description="Helical" evidence="13">
    <location>
        <begin position="350"/>
        <end position="369"/>
    </location>
</feature>
<keyword evidence="12" id="KW-0460">Magnesium</keyword>
<dbReference type="GO" id="GO:0004422">
    <property type="term" value="F:hypoxanthine phosphoribosyltransferase activity"/>
    <property type="evidence" value="ECO:0007669"/>
    <property type="project" value="InterPro"/>
</dbReference>